<dbReference type="EMBL" id="SMCQ01000002">
    <property type="protein sequence ID" value="TCW02248.1"/>
    <property type="molecule type" value="Genomic_DNA"/>
</dbReference>
<dbReference type="NCBIfam" id="NF004824">
    <property type="entry name" value="PRK06180.1"/>
    <property type="match status" value="1"/>
</dbReference>
<accession>A0A4R3Z7W9</accession>
<dbReference type="GeneID" id="98914448"/>
<dbReference type="InterPro" id="IPR002347">
    <property type="entry name" value="SDR_fam"/>
</dbReference>
<gene>
    <name evidence="4" type="ORF">EDD60_102213</name>
</gene>
<proteinExistence type="inferred from homology"/>
<sequence length="273" mass="30018">MKTWLITGCSSGIGKGIAKVALKKGYQVVVTARNTEKLKDLYEAYPKTCLPVSLEMTDKQSIQNVVKVTNEKFGPIDVLINNAGHGYRAAVEEGEEADIEELYDTNVFGPVTLIKEVLPQMRQQQSGTIVNVSSIAAVRSALGSGYYASSKAALELITDALIKEVKPLGIRAMIVEPGSFRTKFYDEALKGTAIKVDDYVKAGVKRREETVNARQQPGDPDKAGEVIVKVIEQDELPHTLLLGSDAVKIVSQELERKLKEIQDYQNISEQTDF</sequence>
<dbReference type="Pfam" id="PF00106">
    <property type="entry name" value="adh_short"/>
    <property type="match status" value="1"/>
</dbReference>
<comment type="similarity">
    <text evidence="1 3">Belongs to the short-chain dehydrogenases/reductases (SDR) family.</text>
</comment>
<protein>
    <submittedName>
        <fullName evidence="4">NADP-dependent 3-hydroxy acid dehydrogenase YdfG</fullName>
    </submittedName>
</protein>
<dbReference type="GO" id="GO:0016491">
    <property type="term" value="F:oxidoreductase activity"/>
    <property type="evidence" value="ECO:0007669"/>
    <property type="project" value="UniProtKB-KW"/>
</dbReference>
<name>A0A4R3Z7W9_9FIRM</name>
<evidence type="ECO:0000256" key="2">
    <source>
        <dbReference type="ARBA" id="ARBA00023002"/>
    </source>
</evidence>
<dbReference type="InterPro" id="IPR036291">
    <property type="entry name" value="NAD(P)-bd_dom_sf"/>
</dbReference>
<dbReference type="Proteomes" id="UP000295515">
    <property type="component" value="Unassembled WGS sequence"/>
</dbReference>
<dbReference type="CDD" id="cd05374">
    <property type="entry name" value="17beta-HSD-like_SDR_c"/>
    <property type="match status" value="1"/>
</dbReference>
<reference evidence="4 5" key="1">
    <citation type="submission" date="2019-03" db="EMBL/GenBank/DDBJ databases">
        <title>Genomic Encyclopedia of Type Strains, Phase IV (KMG-IV): sequencing the most valuable type-strain genomes for metagenomic binning, comparative biology and taxonomic classification.</title>
        <authorList>
            <person name="Goeker M."/>
        </authorList>
    </citation>
    <scope>NUCLEOTIDE SEQUENCE [LARGE SCALE GENOMIC DNA]</scope>
    <source>
        <strain evidence="4 5">DSM 29487</strain>
    </source>
</reference>
<dbReference type="PANTHER" id="PTHR43976:SF16">
    <property type="entry name" value="SHORT-CHAIN DEHYDROGENASE_REDUCTASE FAMILY PROTEIN"/>
    <property type="match status" value="1"/>
</dbReference>
<evidence type="ECO:0000256" key="3">
    <source>
        <dbReference type="RuleBase" id="RU000363"/>
    </source>
</evidence>
<dbReference type="SUPFAM" id="SSF51735">
    <property type="entry name" value="NAD(P)-binding Rossmann-fold domains"/>
    <property type="match status" value="1"/>
</dbReference>
<keyword evidence="5" id="KW-1185">Reference proteome</keyword>
<dbReference type="AlphaFoldDB" id="A0A4R3Z7W9"/>
<evidence type="ECO:0000256" key="1">
    <source>
        <dbReference type="ARBA" id="ARBA00006484"/>
    </source>
</evidence>
<dbReference type="Gene3D" id="3.40.50.720">
    <property type="entry name" value="NAD(P)-binding Rossmann-like Domain"/>
    <property type="match status" value="1"/>
</dbReference>
<dbReference type="RefSeq" id="WP_066443701.1">
    <property type="nucleotide sequence ID" value="NZ_JANKBF010000003.1"/>
</dbReference>
<comment type="caution">
    <text evidence="4">The sequence shown here is derived from an EMBL/GenBank/DDBJ whole genome shotgun (WGS) entry which is preliminary data.</text>
</comment>
<dbReference type="PRINTS" id="PR00081">
    <property type="entry name" value="GDHRDH"/>
</dbReference>
<evidence type="ECO:0000313" key="5">
    <source>
        <dbReference type="Proteomes" id="UP000295515"/>
    </source>
</evidence>
<keyword evidence="2" id="KW-0560">Oxidoreductase</keyword>
<evidence type="ECO:0000313" key="4">
    <source>
        <dbReference type="EMBL" id="TCW02248.1"/>
    </source>
</evidence>
<dbReference type="InterPro" id="IPR051911">
    <property type="entry name" value="SDR_oxidoreductase"/>
</dbReference>
<dbReference type="PRINTS" id="PR00080">
    <property type="entry name" value="SDRFAMILY"/>
</dbReference>
<organism evidence="4 5">
    <name type="scientific">Longibaculum muris</name>
    <dbReference type="NCBI Taxonomy" id="1796628"/>
    <lineage>
        <taxon>Bacteria</taxon>
        <taxon>Bacillati</taxon>
        <taxon>Bacillota</taxon>
        <taxon>Erysipelotrichia</taxon>
        <taxon>Erysipelotrichales</taxon>
        <taxon>Coprobacillaceae</taxon>
        <taxon>Longibaculum</taxon>
    </lineage>
</organism>
<dbReference type="PANTHER" id="PTHR43976">
    <property type="entry name" value="SHORT CHAIN DEHYDROGENASE"/>
    <property type="match status" value="1"/>
</dbReference>